<evidence type="ECO:0000256" key="1">
    <source>
        <dbReference type="ARBA" id="ARBA00022729"/>
    </source>
</evidence>
<dbReference type="Pfam" id="PF03480">
    <property type="entry name" value="DctP"/>
    <property type="match status" value="1"/>
</dbReference>
<keyword evidence="1 2" id="KW-0732">Signal</keyword>
<dbReference type="RefSeq" id="WP_193954716.1">
    <property type="nucleotide sequence ID" value="NZ_JADEYS010000021.1"/>
</dbReference>
<dbReference type="InterPro" id="IPR038404">
    <property type="entry name" value="TRAP_DctP_sf"/>
</dbReference>
<proteinExistence type="predicted"/>
<comment type="caution">
    <text evidence="3">The sequence shown here is derived from an EMBL/GenBank/DDBJ whole genome shotgun (WGS) entry which is preliminary data.</text>
</comment>
<dbReference type="PANTHER" id="PTHR33376:SF4">
    <property type="entry name" value="SIALIC ACID-BINDING PERIPLASMIC PROTEIN SIAP"/>
    <property type="match status" value="1"/>
</dbReference>
<dbReference type="AlphaFoldDB" id="A0A8J7FFA3"/>
<accession>A0A8J7FFA3</accession>
<dbReference type="NCBIfam" id="NF037995">
    <property type="entry name" value="TRAP_S1"/>
    <property type="match status" value="1"/>
</dbReference>
<organism evidence="3 4">
    <name type="scientific">Pontibacterium sinense</name>
    <dbReference type="NCBI Taxonomy" id="2781979"/>
    <lineage>
        <taxon>Bacteria</taxon>
        <taxon>Pseudomonadati</taxon>
        <taxon>Pseudomonadota</taxon>
        <taxon>Gammaproteobacteria</taxon>
        <taxon>Oceanospirillales</taxon>
        <taxon>Oceanospirillaceae</taxon>
        <taxon>Pontibacterium</taxon>
    </lineage>
</organism>
<name>A0A8J7FFA3_9GAMM</name>
<sequence length="325" mass="35491">MKLKKLIKHVVVATLAVSSTFAMAGEKWDMPMAYTDSNFHTQNAKAFAEAVKVATGGELEIKVHGGGSLFKGNEIKRAVQTGQAQIGERILSAHANEDPLFAIDSVPFLATSFEESDALMAAARPAFEKLLDKHNLVLLYSVPWPPGGFYAKKELNGTADLEGVKFRSYNNATARMAELAGAVPVQVEASELSQALATGVAESFISSGATGYDRKVWETLTHWYDVKVWLPRNYVFVNKQAWNDLDESTQNIVKGLALMAEKAGAARSEQLAGWYIEQLQKNGMTVQPAGEKLAADFKKIGDTMTAEWLEQAGDRGQAVLDAYRK</sequence>
<evidence type="ECO:0000313" key="4">
    <source>
        <dbReference type="Proteomes" id="UP000640333"/>
    </source>
</evidence>
<feature type="signal peptide" evidence="2">
    <location>
        <begin position="1"/>
        <end position="24"/>
    </location>
</feature>
<gene>
    <name evidence="3" type="ORF">IOQ59_17320</name>
</gene>
<dbReference type="EMBL" id="JADEYS010000021">
    <property type="protein sequence ID" value="MBE9399022.1"/>
    <property type="molecule type" value="Genomic_DNA"/>
</dbReference>
<dbReference type="Gene3D" id="3.40.190.170">
    <property type="entry name" value="Bacterial extracellular solute-binding protein, family 7"/>
    <property type="match status" value="1"/>
</dbReference>
<keyword evidence="4" id="KW-1185">Reference proteome</keyword>
<reference evidence="3" key="1">
    <citation type="submission" date="2020-10" db="EMBL/GenBank/DDBJ databases">
        <title>Bacterium isolated from coastal waters sediment.</title>
        <authorList>
            <person name="Chen R.-J."/>
            <person name="Lu D.-C."/>
            <person name="Zhu K.-L."/>
            <person name="Du Z.-J."/>
        </authorList>
    </citation>
    <scope>NUCLEOTIDE SEQUENCE</scope>
    <source>
        <strain evidence="3">N1Y112</strain>
    </source>
</reference>
<dbReference type="Proteomes" id="UP000640333">
    <property type="component" value="Unassembled WGS sequence"/>
</dbReference>
<feature type="chain" id="PRO_5035264787" evidence="2">
    <location>
        <begin position="25"/>
        <end position="325"/>
    </location>
</feature>
<dbReference type="GO" id="GO:0055085">
    <property type="term" value="P:transmembrane transport"/>
    <property type="evidence" value="ECO:0007669"/>
    <property type="project" value="InterPro"/>
</dbReference>
<evidence type="ECO:0000256" key="2">
    <source>
        <dbReference type="SAM" id="SignalP"/>
    </source>
</evidence>
<dbReference type="InterPro" id="IPR018389">
    <property type="entry name" value="DctP_fam"/>
</dbReference>
<dbReference type="CDD" id="cd13602">
    <property type="entry name" value="PBP2_TRAP_BpDctp6_7"/>
    <property type="match status" value="1"/>
</dbReference>
<protein>
    <submittedName>
        <fullName evidence="3">TRAP transporter substrate-binding protein</fullName>
    </submittedName>
</protein>
<evidence type="ECO:0000313" key="3">
    <source>
        <dbReference type="EMBL" id="MBE9399022.1"/>
    </source>
</evidence>
<dbReference type="PANTHER" id="PTHR33376">
    <property type="match status" value="1"/>
</dbReference>